<evidence type="ECO:0000256" key="1">
    <source>
        <dbReference type="ARBA" id="ARBA00022723"/>
    </source>
</evidence>
<dbReference type="EMBL" id="CACTIH010009081">
    <property type="protein sequence ID" value="CAA3023024.1"/>
    <property type="molecule type" value="Genomic_DNA"/>
</dbReference>
<evidence type="ECO:0000313" key="9">
    <source>
        <dbReference type="Proteomes" id="UP000594638"/>
    </source>
</evidence>
<keyword evidence="1" id="KW-0479">Metal-binding</keyword>
<gene>
    <name evidence="8" type="ORF">OLEA9_A043368</name>
</gene>
<dbReference type="Proteomes" id="UP000594638">
    <property type="component" value="Unassembled WGS sequence"/>
</dbReference>
<dbReference type="AlphaFoldDB" id="A0A8S0UXD7"/>
<evidence type="ECO:0000313" key="8">
    <source>
        <dbReference type="EMBL" id="CAA3023024.1"/>
    </source>
</evidence>
<feature type="domain" description="RING-type" evidence="7">
    <location>
        <begin position="230"/>
        <end position="264"/>
    </location>
</feature>
<feature type="region of interest" description="Disordered" evidence="6">
    <location>
        <begin position="1"/>
        <end position="23"/>
    </location>
</feature>
<keyword evidence="5" id="KW-0175">Coiled coil</keyword>
<dbReference type="CDD" id="cd16649">
    <property type="entry name" value="mRING-HC-C3HC5_CGRF1-like"/>
    <property type="match status" value="1"/>
</dbReference>
<keyword evidence="2 4" id="KW-0863">Zinc-finger</keyword>
<dbReference type="Gramene" id="OE9A043368T2">
    <property type="protein sequence ID" value="OE9A043368C2"/>
    <property type="gene ID" value="OE9A043368"/>
</dbReference>
<dbReference type="GO" id="GO:0004842">
    <property type="term" value="F:ubiquitin-protein transferase activity"/>
    <property type="evidence" value="ECO:0007669"/>
    <property type="project" value="TreeGrafter"/>
</dbReference>
<sequence length="276" mass="30575">MSQTDGGCFGSGIVRNNPGNRGRELVNPNPMSIQLQSEARRFNTAQTGDLKVVSTGLLLASGEQQPPHLHSWKRQSAPSSILTQDVAHQFKQQISEFDCFLRTQGEELKGALAAKMQKHYQVMMEAAAWSVAQRLREKETEVQKAAKHNAELEARAAQLNLDIKKWQARAREQEPTAATLQSQLHQAMISGGSWEGQVNEHGRTAVGQAENAESSYIDPDRVIELSRPSCKACRRRDAMVVVLPCRHFCLCTDCDAVTKICPICCFCKSSSIQVLL</sequence>
<organism evidence="8 9">
    <name type="scientific">Olea europaea subsp. europaea</name>
    <dbReference type="NCBI Taxonomy" id="158383"/>
    <lineage>
        <taxon>Eukaryota</taxon>
        <taxon>Viridiplantae</taxon>
        <taxon>Streptophyta</taxon>
        <taxon>Embryophyta</taxon>
        <taxon>Tracheophyta</taxon>
        <taxon>Spermatophyta</taxon>
        <taxon>Magnoliopsida</taxon>
        <taxon>eudicotyledons</taxon>
        <taxon>Gunneridae</taxon>
        <taxon>Pentapetalae</taxon>
        <taxon>asterids</taxon>
        <taxon>lamiids</taxon>
        <taxon>Lamiales</taxon>
        <taxon>Oleaceae</taxon>
        <taxon>Oleeae</taxon>
        <taxon>Olea</taxon>
    </lineage>
</organism>
<dbReference type="GO" id="GO:0008270">
    <property type="term" value="F:zinc ion binding"/>
    <property type="evidence" value="ECO:0007669"/>
    <property type="project" value="UniProtKB-KW"/>
</dbReference>
<evidence type="ECO:0000256" key="6">
    <source>
        <dbReference type="SAM" id="MobiDB-lite"/>
    </source>
</evidence>
<keyword evidence="9" id="KW-1185">Reference proteome</keyword>
<keyword evidence="8" id="KW-0436">Ligase</keyword>
<dbReference type="PANTHER" id="PTHR42647">
    <property type="entry name" value="SBP (S-RIBONUCLEASE BINDING PROTEIN) FAMILY PROTEIN"/>
    <property type="match status" value="1"/>
</dbReference>
<evidence type="ECO:0000259" key="7">
    <source>
        <dbReference type="PROSITE" id="PS50089"/>
    </source>
</evidence>
<feature type="coiled-coil region" evidence="5">
    <location>
        <begin position="135"/>
        <end position="169"/>
    </location>
</feature>
<dbReference type="Gene3D" id="3.30.40.10">
    <property type="entry name" value="Zinc/RING finger domain, C3HC4 (zinc finger)"/>
    <property type="match status" value="1"/>
</dbReference>
<proteinExistence type="predicted"/>
<accession>A0A8S0UXD7</accession>
<dbReference type="PIRSF" id="PIRSF036836">
    <property type="entry name" value="RNase_bind_SBP1"/>
    <property type="match status" value="1"/>
</dbReference>
<dbReference type="OrthoDB" id="1711136at2759"/>
<evidence type="ECO:0000256" key="2">
    <source>
        <dbReference type="ARBA" id="ARBA00022771"/>
    </source>
</evidence>
<reference evidence="8 9" key="1">
    <citation type="submission" date="2019-12" db="EMBL/GenBank/DDBJ databases">
        <authorList>
            <person name="Alioto T."/>
            <person name="Alioto T."/>
            <person name="Gomez Garrido J."/>
        </authorList>
    </citation>
    <scope>NUCLEOTIDE SEQUENCE [LARGE SCALE GENOMIC DNA]</scope>
</reference>
<comment type="caution">
    <text evidence="8">The sequence shown here is derived from an EMBL/GenBank/DDBJ whole genome shotgun (WGS) entry which is preliminary data.</text>
</comment>
<name>A0A8S0UXD7_OLEEU</name>
<dbReference type="PANTHER" id="PTHR42647:SF5">
    <property type="entry name" value="SBP (S-RIBONUCLEASE BINDING PROTEIN) FAMILY PROTEIN"/>
    <property type="match status" value="1"/>
</dbReference>
<evidence type="ECO:0000256" key="3">
    <source>
        <dbReference type="ARBA" id="ARBA00022833"/>
    </source>
</evidence>
<dbReference type="InterPro" id="IPR013083">
    <property type="entry name" value="Znf_RING/FYVE/PHD"/>
</dbReference>
<dbReference type="InterPro" id="IPR001841">
    <property type="entry name" value="Znf_RING"/>
</dbReference>
<dbReference type="PROSITE" id="PS50089">
    <property type="entry name" value="ZF_RING_2"/>
    <property type="match status" value="1"/>
</dbReference>
<keyword evidence="3" id="KW-0862">Zinc</keyword>
<dbReference type="GO" id="GO:0016874">
    <property type="term" value="F:ligase activity"/>
    <property type="evidence" value="ECO:0007669"/>
    <property type="project" value="UniProtKB-KW"/>
</dbReference>
<evidence type="ECO:0000256" key="4">
    <source>
        <dbReference type="PROSITE-ProRule" id="PRU00175"/>
    </source>
</evidence>
<protein>
    <submittedName>
        <fullName evidence="8">E3 ubiquitin- ligase BOI-like</fullName>
    </submittedName>
</protein>
<evidence type="ECO:0000256" key="5">
    <source>
        <dbReference type="SAM" id="Coils"/>
    </source>
</evidence>